<gene>
    <name evidence="1" type="ORF">VZ95_08960</name>
</gene>
<keyword evidence="2" id="KW-1185">Reference proteome</keyword>
<dbReference type="EMBL" id="LAJY01000204">
    <property type="protein sequence ID" value="KJV09834.1"/>
    <property type="molecule type" value="Genomic_DNA"/>
</dbReference>
<comment type="caution">
    <text evidence="1">The sequence shown here is derived from an EMBL/GenBank/DDBJ whole genome shotgun (WGS) entry which is preliminary data.</text>
</comment>
<dbReference type="InterPro" id="IPR019004">
    <property type="entry name" value="YqeY/Aim41"/>
</dbReference>
<dbReference type="Proteomes" id="UP000033774">
    <property type="component" value="Unassembled WGS sequence"/>
</dbReference>
<evidence type="ECO:0000313" key="1">
    <source>
        <dbReference type="EMBL" id="KJV09834.1"/>
    </source>
</evidence>
<evidence type="ECO:0000313" key="2">
    <source>
        <dbReference type="Proteomes" id="UP000033774"/>
    </source>
</evidence>
<dbReference type="InterPro" id="IPR023168">
    <property type="entry name" value="GatB_Yqey_C_2"/>
</dbReference>
<sequence>MSSLRAAITDAYKTAMRERDQASVGAIRMIQAALKDKDIASRPSGVDTIPDEAILSMLQTMIKQRRESITMYEQGGRAELAEKEAAEIAVIERFLPQAMSAEEADAAIAAVIADLGASGIKDMGRVMNELKARFAGAMDFQAASAQVKAKLTA</sequence>
<dbReference type="OrthoDB" id="9788127at2"/>
<keyword evidence="1" id="KW-0808">Transferase</keyword>
<dbReference type="InterPro" id="IPR003789">
    <property type="entry name" value="Asn/Gln_tRNA_amidoTrase-B-like"/>
</dbReference>
<dbReference type="InterPro" id="IPR042184">
    <property type="entry name" value="YqeY/Aim41_N"/>
</dbReference>
<name>A0A0F3IW59_9PROT</name>
<dbReference type="Gene3D" id="1.10.10.410">
    <property type="match status" value="1"/>
</dbReference>
<accession>A0A0F3IW59</accession>
<protein>
    <submittedName>
        <fullName evidence="1">Glutamyl-tRNA amidotransferase</fullName>
    </submittedName>
</protein>
<dbReference type="Gene3D" id="1.10.1510.10">
    <property type="entry name" value="Uncharacterised protein YqeY/AIM41 PF09424, N-terminal domain"/>
    <property type="match status" value="1"/>
</dbReference>
<reference evidence="1 2" key="1">
    <citation type="submission" date="2015-03" db="EMBL/GenBank/DDBJ databases">
        <title>Draft genome sequence of Elstera litoralis.</title>
        <authorList>
            <person name="Rahalkar M.C."/>
            <person name="Dhakephalkar P.K."/>
            <person name="Pore S.D."/>
            <person name="Arora P."/>
            <person name="Kapse N.G."/>
            <person name="Pandit P.S."/>
        </authorList>
    </citation>
    <scope>NUCLEOTIDE SEQUENCE [LARGE SCALE GENOMIC DNA]</scope>
    <source>
        <strain evidence="1 2">Dia-1</strain>
    </source>
</reference>
<dbReference type="Pfam" id="PF09424">
    <property type="entry name" value="YqeY"/>
    <property type="match status" value="1"/>
</dbReference>
<dbReference type="AlphaFoldDB" id="A0A0F3IW59"/>
<dbReference type="RefSeq" id="WP_045775548.1">
    <property type="nucleotide sequence ID" value="NZ_LAJY01000204.1"/>
</dbReference>
<dbReference type="PANTHER" id="PTHR28055">
    <property type="entry name" value="ALTERED INHERITANCE OF MITOCHONDRIA PROTEIN 41, MITOCHONDRIAL"/>
    <property type="match status" value="1"/>
</dbReference>
<dbReference type="PATRIC" id="fig|552518.3.peg.1080"/>
<dbReference type="PANTHER" id="PTHR28055:SF1">
    <property type="entry name" value="ALTERED INHERITANCE OF MITOCHONDRIA PROTEIN 41, MITOCHONDRIAL"/>
    <property type="match status" value="1"/>
</dbReference>
<dbReference type="GO" id="GO:0016884">
    <property type="term" value="F:carbon-nitrogen ligase activity, with glutamine as amido-N-donor"/>
    <property type="evidence" value="ECO:0007669"/>
    <property type="project" value="InterPro"/>
</dbReference>
<proteinExistence type="predicted"/>
<dbReference type="SUPFAM" id="SSF89095">
    <property type="entry name" value="GatB/YqeY motif"/>
    <property type="match status" value="1"/>
</dbReference>
<dbReference type="GO" id="GO:0016740">
    <property type="term" value="F:transferase activity"/>
    <property type="evidence" value="ECO:0007669"/>
    <property type="project" value="UniProtKB-KW"/>
</dbReference>
<organism evidence="1 2">
    <name type="scientific">Elstera litoralis</name>
    <dbReference type="NCBI Taxonomy" id="552518"/>
    <lineage>
        <taxon>Bacteria</taxon>
        <taxon>Pseudomonadati</taxon>
        <taxon>Pseudomonadota</taxon>
        <taxon>Alphaproteobacteria</taxon>
        <taxon>Rhodospirillales</taxon>
        <taxon>Rhodospirillaceae</taxon>
        <taxon>Elstera</taxon>
    </lineage>
</organism>